<dbReference type="STRING" id="64969.SAMN02745127_01038"/>
<organism evidence="9 10">
    <name type="scientific">Oceanospirillum multiglobuliferum</name>
    <dbReference type="NCBI Taxonomy" id="64969"/>
    <lineage>
        <taxon>Bacteria</taxon>
        <taxon>Pseudomonadati</taxon>
        <taxon>Pseudomonadota</taxon>
        <taxon>Gammaproteobacteria</taxon>
        <taxon>Oceanospirillales</taxon>
        <taxon>Oceanospirillaceae</taxon>
        <taxon>Oceanospirillum</taxon>
    </lineage>
</organism>
<dbReference type="GO" id="GO:0015031">
    <property type="term" value="P:protein transport"/>
    <property type="evidence" value="ECO:0007669"/>
    <property type="project" value="UniProtKB-KW"/>
</dbReference>
<evidence type="ECO:0000256" key="1">
    <source>
        <dbReference type="ARBA" id="ARBA00004162"/>
    </source>
</evidence>
<dbReference type="OrthoDB" id="9793581at2"/>
<name>A0A1T4N8N2_9GAMM</name>
<gene>
    <name evidence="9" type="ORF">BTE48_06635</name>
</gene>
<dbReference type="Gene3D" id="3.30.420.270">
    <property type="match status" value="1"/>
</dbReference>
<keyword evidence="7" id="KW-0653">Protein transport</keyword>
<dbReference type="InterPro" id="IPR003400">
    <property type="entry name" value="ExbD"/>
</dbReference>
<evidence type="ECO:0008006" key="11">
    <source>
        <dbReference type="Google" id="ProtNLM"/>
    </source>
</evidence>
<dbReference type="Proteomes" id="UP000191418">
    <property type="component" value="Unassembled WGS sequence"/>
</dbReference>
<evidence type="ECO:0000256" key="5">
    <source>
        <dbReference type="ARBA" id="ARBA00022989"/>
    </source>
</evidence>
<evidence type="ECO:0000256" key="3">
    <source>
        <dbReference type="ARBA" id="ARBA00022475"/>
    </source>
</evidence>
<evidence type="ECO:0000256" key="7">
    <source>
        <dbReference type="RuleBase" id="RU003879"/>
    </source>
</evidence>
<evidence type="ECO:0000256" key="2">
    <source>
        <dbReference type="ARBA" id="ARBA00005811"/>
    </source>
</evidence>
<proteinExistence type="inferred from homology"/>
<comment type="caution">
    <text evidence="9">The sequence shown here is derived from an EMBL/GenBank/DDBJ whole genome shotgun (WGS) entry which is preliminary data.</text>
</comment>
<evidence type="ECO:0000256" key="4">
    <source>
        <dbReference type="ARBA" id="ARBA00022692"/>
    </source>
</evidence>
<dbReference type="Pfam" id="PF02472">
    <property type="entry name" value="ExbD"/>
    <property type="match status" value="1"/>
</dbReference>
<keyword evidence="10" id="KW-1185">Reference proteome</keyword>
<dbReference type="PANTHER" id="PTHR30558:SF3">
    <property type="entry name" value="BIOPOLYMER TRANSPORT PROTEIN EXBD-RELATED"/>
    <property type="match status" value="1"/>
</dbReference>
<dbReference type="RefSeq" id="WP_078744662.1">
    <property type="nucleotide sequence ID" value="NZ_FUXG01000005.1"/>
</dbReference>
<comment type="subcellular location">
    <subcellularLocation>
        <location evidence="1">Cell membrane</location>
        <topology evidence="1">Single-pass membrane protein</topology>
    </subcellularLocation>
    <subcellularLocation>
        <location evidence="7">Cell membrane</location>
        <topology evidence="7">Single-pass type II membrane protein</topology>
    </subcellularLocation>
</comment>
<keyword evidence="4 7" id="KW-0812">Transmembrane</keyword>
<keyword evidence="7" id="KW-0813">Transport</keyword>
<comment type="similarity">
    <text evidence="2 7">Belongs to the ExbD/TolR family.</text>
</comment>
<reference evidence="9 10" key="1">
    <citation type="submission" date="2017-01" db="EMBL/GenBank/DDBJ databases">
        <title>Genome Sequencing of a Marine Spirillum, Oceanospirillum multiglobuliferum ATCC 33336, from Japan.</title>
        <authorList>
            <person name="Carney J.G."/>
            <person name="Trachtenberg A.M."/>
            <person name="Rheaume B.A."/>
            <person name="Linnane J.D."/>
            <person name="Pitts N.L."/>
            <person name="Mykles D.L."/>
            <person name="Maclea K.S."/>
        </authorList>
    </citation>
    <scope>NUCLEOTIDE SEQUENCE [LARGE SCALE GENOMIC DNA]</scope>
    <source>
        <strain evidence="9 10">ATCC 33336</strain>
    </source>
</reference>
<protein>
    <recommendedName>
        <fullName evidence="11">Biopolymer transporter ExbD</fullName>
    </recommendedName>
</protein>
<dbReference type="GO" id="GO:0005886">
    <property type="term" value="C:plasma membrane"/>
    <property type="evidence" value="ECO:0007669"/>
    <property type="project" value="UniProtKB-SubCell"/>
</dbReference>
<sequence>MKFRRSQAEPVSLNLTPLIDVVFLLLIFFMVSTTFERTSELQIQLPDAQNGVASEAKNILQIEITEQGQIYLNSVQISTDLPNALQRYLTEHNKPEAVSVIADGRALHLDVSKVLDALAGTELNNISFQTRVKN</sequence>
<feature type="transmembrane region" description="Helical" evidence="8">
    <location>
        <begin position="12"/>
        <end position="31"/>
    </location>
</feature>
<dbReference type="PANTHER" id="PTHR30558">
    <property type="entry name" value="EXBD MEMBRANE COMPONENT OF PMF-DRIVEN MACROMOLECULE IMPORT SYSTEM"/>
    <property type="match status" value="1"/>
</dbReference>
<evidence type="ECO:0000256" key="8">
    <source>
        <dbReference type="SAM" id="Phobius"/>
    </source>
</evidence>
<evidence type="ECO:0000256" key="6">
    <source>
        <dbReference type="ARBA" id="ARBA00023136"/>
    </source>
</evidence>
<evidence type="ECO:0000313" key="10">
    <source>
        <dbReference type="Proteomes" id="UP000191418"/>
    </source>
</evidence>
<dbReference type="EMBL" id="MTSM01000006">
    <property type="protein sequence ID" value="OPX55865.1"/>
    <property type="molecule type" value="Genomic_DNA"/>
</dbReference>
<dbReference type="AlphaFoldDB" id="A0A1T4N8N2"/>
<dbReference type="GO" id="GO:0022857">
    <property type="term" value="F:transmembrane transporter activity"/>
    <property type="evidence" value="ECO:0007669"/>
    <property type="project" value="InterPro"/>
</dbReference>
<keyword evidence="3" id="KW-1003">Cell membrane</keyword>
<accession>A0A1T4N8N2</accession>
<keyword evidence="6 8" id="KW-0472">Membrane</keyword>
<keyword evidence="5 8" id="KW-1133">Transmembrane helix</keyword>
<evidence type="ECO:0000313" key="9">
    <source>
        <dbReference type="EMBL" id="OPX55865.1"/>
    </source>
</evidence>